<dbReference type="RefSeq" id="WP_091053419.1">
    <property type="nucleotide sequence ID" value="NZ_FNGF01000006.1"/>
</dbReference>
<dbReference type="STRING" id="380244.SAMN05216298_4236"/>
<feature type="transmembrane region" description="Helical" evidence="1">
    <location>
        <begin position="127"/>
        <end position="148"/>
    </location>
</feature>
<sequence>MNSFDSPGPAPLYDKPHSVDLAQVMMVFQYFMLVSVSLGLGPRLLGWVEDQSHDVPGVAELEAALPVGTTFPIAIVLPLIAVLTVPYAIIVFQLGRGRRGTRAFAILFAVGNTLIGIIGVSRTYGDVTALVIAPIWIVMGLCVVGGLASRSGRQWFAQGGWAPWYARYEMDQEDRRRYVSRGGRRRVPAGDEDSAD</sequence>
<proteinExistence type="predicted"/>
<reference evidence="3" key="1">
    <citation type="submission" date="2016-10" db="EMBL/GenBank/DDBJ databases">
        <authorList>
            <person name="Varghese N."/>
            <person name="Submissions S."/>
        </authorList>
    </citation>
    <scope>NUCLEOTIDE SEQUENCE [LARGE SCALE GENOMIC DNA]</scope>
    <source>
        <strain evidence="3">CGMCC 4.3147</strain>
    </source>
</reference>
<feature type="transmembrane region" description="Helical" evidence="1">
    <location>
        <begin position="104"/>
        <end position="121"/>
    </location>
</feature>
<feature type="transmembrane region" description="Helical" evidence="1">
    <location>
        <begin position="71"/>
        <end position="92"/>
    </location>
</feature>
<dbReference type="EMBL" id="FNGF01000006">
    <property type="protein sequence ID" value="SDL52816.1"/>
    <property type="molecule type" value="Genomic_DNA"/>
</dbReference>
<dbReference type="AlphaFoldDB" id="A0A1G9KT64"/>
<keyword evidence="1" id="KW-0812">Transmembrane</keyword>
<evidence type="ECO:0000313" key="2">
    <source>
        <dbReference type="EMBL" id="SDL52816.1"/>
    </source>
</evidence>
<keyword evidence="1" id="KW-1133">Transmembrane helix</keyword>
<protein>
    <submittedName>
        <fullName evidence="2">Uncharacterized protein</fullName>
    </submittedName>
</protein>
<gene>
    <name evidence="2" type="ORF">SAMN05216298_4236</name>
</gene>
<organism evidence="2 3">
    <name type="scientific">Glycomyces sambucus</name>
    <dbReference type="NCBI Taxonomy" id="380244"/>
    <lineage>
        <taxon>Bacteria</taxon>
        <taxon>Bacillati</taxon>
        <taxon>Actinomycetota</taxon>
        <taxon>Actinomycetes</taxon>
        <taxon>Glycomycetales</taxon>
        <taxon>Glycomycetaceae</taxon>
        <taxon>Glycomyces</taxon>
    </lineage>
</organism>
<keyword evidence="1" id="KW-0472">Membrane</keyword>
<dbReference type="Proteomes" id="UP000198662">
    <property type="component" value="Unassembled WGS sequence"/>
</dbReference>
<evidence type="ECO:0000256" key="1">
    <source>
        <dbReference type="SAM" id="Phobius"/>
    </source>
</evidence>
<keyword evidence="3" id="KW-1185">Reference proteome</keyword>
<name>A0A1G9KT64_9ACTN</name>
<accession>A0A1G9KT64</accession>
<dbReference type="OrthoDB" id="5180983at2"/>
<evidence type="ECO:0000313" key="3">
    <source>
        <dbReference type="Proteomes" id="UP000198662"/>
    </source>
</evidence>